<comment type="caution">
    <text evidence="2">The sequence shown here is derived from an EMBL/GenBank/DDBJ whole genome shotgun (WGS) entry which is preliminary data.</text>
</comment>
<feature type="region of interest" description="Disordered" evidence="1">
    <location>
        <begin position="27"/>
        <end position="49"/>
    </location>
</feature>
<accession>A0A7W7Q408</accession>
<dbReference type="EMBL" id="JACHJQ010000003">
    <property type="protein sequence ID" value="MBB4906610.1"/>
    <property type="molecule type" value="Genomic_DNA"/>
</dbReference>
<protein>
    <submittedName>
        <fullName evidence="2">Uncharacterized protein</fullName>
    </submittedName>
</protein>
<evidence type="ECO:0000313" key="3">
    <source>
        <dbReference type="Proteomes" id="UP000520767"/>
    </source>
</evidence>
<dbReference type="RefSeq" id="WP_184810802.1">
    <property type="nucleotide sequence ID" value="NZ_JACHJQ010000003.1"/>
</dbReference>
<name>A0A7W7Q408_9PSEU</name>
<evidence type="ECO:0000313" key="2">
    <source>
        <dbReference type="EMBL" id="MBB4906610.1"/>
    </source>
</evidence>
<reference evidence="2 3" key="1">
    <citation type="submission" date="2020-08" db="EMBL/GenBank/DDBJ databases">
        <title>Genomic Encyclopedia of Type Strains, Phase III (KMG-III): the genomes of soil and plant-associated and newly described type strains.</title>
        <authorList>
            <person name="Whitman W."/>
        </authorList>
    </citation>
    <scope>NUCLEOTIDE SEQUENCE [LARGE SCALE GENOMIC DNA]</scope>
    <source>
        <strain evidence="2 3">CECT 8960</strain>
    </source>
</reference>
<evidence type="ECO:0000256" key="1">
    <source>
        <dbReference type="SAM" id="MobiDB-lite"/>
    </source>
</evidence>
<dbReference type="AlphaFoldDB" id="A0A7W7Q408"/>
<gene>
    <name evidence="2" type="ORF">FHR82_002830</name>
</gene>
<sequence length="49" mass="5544">MADWRDERVRRAEAALEEAADAAEEILSSIAPRQLPEPEPEPSVLRDAW</sequence>
<keyword evidence="3" id="KW-1185">Reference proteome</keyword>
<dbReference type="Proteomes" id="UP000520767">
    <property type="component" value="Unassembled WGS sequence"/>
</dbReference>
<organism evidence="2 3">
    <name type="scientific">Actinophytocola algeriensis</name>
    <dbReference type="NCBI Taxonomy" id="1768010"/>
    <lineage>
        <taxon>Bacteria</taxon>
        <taxon>Bacillati</taxon>
        <taxon>Actinomycetota</taxon>
        <taxon>Actinomycetes</taxon>
        <taxon>Pseudonocardiales</taxon>
        <taxon>Pseudonocardiaceae</taxon>
    </lineage>
</organism>
<proteinExistence type="predicted"/>